<dbReference type="InterPro" id="IPR010430">
    <property type="entry name" value="DUF1028"/>
</dbReference>
<protein>
    <submittedName>
        <fullName evidence="1">Putative Ntn-hydrolase superfamily protein</fullName>
    </submittedName>
</protein>
<dbReference type="SUPFAM" id="SSF56235">
    <property type="entry name" value="N-terminal nucleophile aminohydrolases (Ntn hydrolases)"/>
    <property type="match status" value="1"/>
</dbReference>
<dbReference type="PANTHER" id="PTHR39328">
    <property type="entry name" value="BLL2871 PROTEIN"/>
    <property type="match status" value="1"/>
</dbReference>
<evidence type="ECO:0000313" key="1">
    <source>
        <dbReference type="EMBL" id="RKQ70499.1"/>
    </source>
</evidence>
<dbReference type="OrthoDB" id="9790012at2"/>
<dbReference type="Gene3D" id="3.60.20.10">
    <property type="entry name" value="Glutamine Phosphoribosylpyrophosphate, subunit 1, domain 1"/>
    <property type="match status" value="1"/>
</dbReference>
<dbReference type="EMBL" id="RBIG01000002">
    <property type="protein sequence ID" value="RKQ70499.1"/>
    <property type="molecule type" value="Genomic_DNA"/>
</dbReference>
<organism evidence="1 2">
    <name type="scientific">Oceanibaculum indicum</name>
    <dbReference type="NCBI Taxonomy" id="526216"/>
    <lineage>
        <taxon>Bacteria</taxon>
        <taxon>Pseudomonadati</taxon>
        <taxon>Pseudomonadota</taxon>
        <taxon>Alphaproteobacteria</taxon>
        <taxon>Rhodospirillales</taxon>
        <taxon>Oceanibaculaceae</taxon>
        <taxon>Oceanibaculum</taxon>
    </lineage>
</organism>
<accession>A0A420WHT9</accession>
<gene>
    <name evidence="1" type="ORF">BCL74_2447</name>
</gene>
<dbReference type="GO" id="GO:0016787">
    <property type="term" value="F:hydrolase activity"/>
    <property type="evidence" value="ECO:0007669"/>
    <property type="project" value="UniProtKB-KW"/>
</dbReference>
<reference evidence="1 2" key="1">
    <citation type="submission" date="2018-10" db="EMBL/GenBank/DDBJ databases">
        <title>Comparative analysis of microorganisms from saline springs in Andes Mountain Range, Colombia.</title>
        <authorList>
            <person name="Rubin E."/>
        </authorList>
    </citation>
    <scope>NUCLEOTIDE SEQUENCE [LARGE SCALE GENOMIC DNA]</scope>
    <source>
        <strain evidence="1 2">USBA 36</strain>
    </source>
</reference>
<dbReference type="Proteomes" id="UP000277424">
    <property type="component" value="Unassembled WGS sequence"/>
</dbReference>
<dbReference type="PANTHER" id="PTHR39328:SF1">
    <property type="entry name" value="BLL2871 PROTEIN"/>
    <property type="match status" value="1"/>
</dbReference>
<name>A0A420WHT9_9PROT</name>
<proteinExistence type="predicted"/>
<dbReference type="InterPro" id="IPR029055">
    <property type="entry name" value="Ntn_hydrolases_N"/>
</dbReference>
<dbReference type="AlphaFoldDB" id="A0A420WHT9"/>
<keyword evidence="1" id="KW-0378">Hydrolase</keyword>
<comment type="caution">
    <text evidence="1">The sequence shown here is derived from an EMBL/GenBank/DDBJ whole genome shotgun (WGS) entry which is preliminary data.</text>
</comment>
<dbReference type="RefSeq" id="WP_121220302.1">
    <property type="nucleotide sequence ID" value="NZ_RBIG01000002.1"/>
</dbReference>
<dbReference type="Pfam" id="PF06267">
    <property type="entry name" value="DUF1028"/>
    <property type="match status" value="1"/>
</dbReference>
<evidence type="ECO:0000313" key="2">
    <source>
        <dbReference type="Proteomes" id="UP000277424"/>
    </source>
</evidence>
<sequence>MTFSLVARCGRTGEIGAVISTSNLAVGSRCVYLKSGVGGFLTQHRTDPRLGPRGIALLQDGATAAEAMAAVVASTKDIGWRQLACVDRHGNTAFHHGDKIYSIRAECQAPGVVAIGNIIDNPEVPKAMVAAFTADPSLEIAERLLRAIEAGEAAGGETGTVHAAQMIAIGENSFPMFDLRIDYSETPLPDLRRLWERYRAEAAGFAVRVLDPDSVPPQQDLYDAAQARMKELGISYT</sequence>